<evidence type="ECO:0000313" key="12">
    <source>
        <dbReference type="Proteomes" id="UP000620366"/>
    </source>
</evidence>
<dbReference type="AlphaFoldDB" id="A0A926DC42"/>
<dbReference type="GO" id="GO:0016887">
    <property type="term" value="F:ATP hydrolysis activity"/>
    <property type="evidence" value="ECO:0007669"/>
    <property type="project" value="InterPro"/>
</dbReference>
<keyword evidence="7 11" id="KW-0067">ATP-binding</keyword>
<dbReference type="CDD" id="cd03215">
    <property type="entry name" value="ABC_Carb_Monos_II"/>
    <property type="match status" value="1"/>
</dbReference>
<proteinExistence type="predicted"/>
<dbReference type="GO" id="GO:0005886">
    <property type="term" value="C:plasma membrane"/>
    <property type="evidence" value="ECO:0007669"/>
    <property type="project" value="UniProtKB-SubCell"/>
</dbReference>
<dbReference type="FunFam" id="3.40.50.300:FF:000127">
    <property type="entry name" value="Ribose import ATP-binding protein RbsA"/>
    <property type="match status" value="1"/>
</dbReference>
<evidence type="ECO:0000256" key="9">
    <source>
        <dbReference type="ARBA" id="ARBA00023136"/>
    </source>
</evidence>
<dbReference type="Pfam" id="PF00005">
    <property type="entry name" value="ABC_tran"/>
    <property type="match status" value="2"/>
</dbReference>
<comment type="caution">
    <text evidence="11">The sequence shown here is derived from an EMBL/GenBank/DDBJ whole genome shotgun (WGS) entry which is preliminary data.</text>
</comment>
<evidence type="ECO:0000256" key="3">
    <source>
        <dbReference type="ARBA" id="ARBA00022475"/>
    </source>
</evidence>
<dbReference type="Proteomes" id="UP000620366">
    <property type="component" value="Unassembled WGS sequence"/>
</dbReference>
<dbReference type="Gene3D" id="3.40.50.300">
    <property type="entry name" value="P-loop containing nucleotide triphosphate hydrolases"/>
    <property type="match status" value="2"/>
</dbReference>
<comment type="subcellular location">
    <subcellularLocation>
        <location evidence="1">Cell membrane</location>
        <topology evidence="1">Peripheral membrane protein</topology>
    </subcellularLocation>
</comment>
<dbReference type="PROSITE" id="PS50893">
    <property type="entry name" value="ABC_TRANSPORTER_2"/>
    <property type="match status" value="2"/>
</dbReference>
<dbReference type="SUPFAM" id="SSF52540">
    <property type="entry name" value="P-loop containing nucleoside triphosphate hydrolases"/>
    <property type="match status" value="2"/>
</dbReference>
<gene>
    <name evidence="11" type="ORF">H8695_01455</name>
</gene>
<evidence type="ECO:0000313" key="11">
    <source>
        <dbReference type="EMBL" id="MBC8535363.1"/>
    </source>
</evidence>
<evidence type="ECO:0000256" key="4">
    <source>
        <dbReference type="ARBA" id="ARBA00022597"/>
    </source>
</evidence>
<dbReference type="RefSeq" id="WP_249299046.1">
    <property type="nucleotide sequence ID" value="NZ_JACRSP010000001.1"/>
</dbReference>
<keyword evidence="6" id="KW-0547">Nucleotide-binding</keyword>
<keyword evidence="5" id="KW-0677">Repeat</keyword>
<feature type="domain" description="ABC transporter" evidence="10">
    <location>
        <begin position="7"/>
        <end position="246"/>
    </location>
</feature>
<name>A0A926DC42_9FIRM</name>
<sequence length="513" mass="56350">MNPNNIIEVKDVSKSFPGVKALKHVSINFERGKVHGLVGENGAGKSTLIKILTGVYSLDSGVVDYAYQDRVLHIQNPLQARQYGISAAYQDLTVAKELSVGENFFLGKVPRNKLGFVDWNTMYQKASEVLEECHIVGVDPKKPIKSLTVSQQAMATIAKISNENANVVIFDEPTALLPNEDVDKLFEVIRAMVARGTSIIYISHRLEEVMAICDTVTVLKDGAVVDTVPASTLDVDKMVSMMVGRTIEEIYSIEHVTPGEEVLRVENLARGDVFENVSFSLRKGEILGFFGLVGSGRTEIMRCIFGADRRTAGDIYIYGKKAKISCVKDATNAKLGLVPEDRRNHGLALPLSVTANINMADYDSISTLGIVNRKQEEQRSREYIDRLNIKAYSGKQIVRNLSGGNQQKVVISKILAKGGEILIFDEPTIGVDVGAKKEIYLLIEELIQQGKSIILVSSYLPEVMGLCDRMVVMCEGRVSGEITKNKINEIGSEAAEELILKMASQNMGGAEFQ</sequence>
<dbReference type="PANTHER" id="PTHR43790">
    <property type="entry name" value="CARBOHYDRATE TRANSPORT ATP-BINDING PROTEIN MG119-RELATED"/>
    <property type="match status" value="1"/>
</dbReference>
<feature type="domain" description="ABC transporter" evidence="10">
    <location>
        <begin position="257"/>
        <end position="500"/>
    </location>
</feature>
<keyword evidence="2" id="KW-0813">Transport</keyword>
<reference evidence="11" key="1">
    <citation type="submission" date="2020-08" db="EMBL/GenBank/DDBJ databases">
        <title>Genome public.</title>
        <authorList>
            <person name="Liu C."/>
            <person name="Sun Q."/>
        </authorList>
    </citation>
    <scope>NUCLEOTIDE SEQUENCE</scope>
    <source>
        <strain evidence="11">BX7</strain>
    </source>
</reference>
<keyword evidence="8" id="KW-1278">Translocase</keyword>
<dbReference type="EMBL" id="JACRSP010000001">
    <property type="protein sequence ID" value="MBC8535363.1"/>
    <property type="molecule type" value="Genomic_DNA"/>
</dbReference>
<dbReference type="PANTHER" id="PTHR43790:SF3">
    <property type="entry name" value="D-ALLOSE IMPORT ATP-BINDING PROTEIN ALSA-RELATED"/>
    <property type="match status" value="1"/>
</dbReference>
<dbReference type="GO" id="GO:0005524">
    <property type="term" value="F:ATP binding"/>
    <property type="evidence" value="ECO:0007669"/>
    <property type="project" value="UniProtKB-KW"/>
</dbReference>
<keyword evidence="4" id="KW-0762">Sugar transport</keyword>
<dbReference type="InterPro" id="IPR027417">
    <property type="entry name" value="P-loop_NTPase"/>
</dbReference>
<evidence type="ECO:0000256" key="1">
    <source>
        <dbReference type="ARBA" id="ARBA00004202"/>
    </source>
</evidence>
<dbReference type="InterPro" id="IPR003593">
    <property type="entry name" value="AAA+_ATPase"/>
</dbReference>
<dbReference type="SMART" id="SM00382">
    <property type="entry name" value="AAA"/>
    <property type="match status" value="2"/>
</dbReference>
<evidence type="ECO:0000256" key="8">
    <source>
        <dbReference type="ARBA" id="ARBA00022967"/>
    </source>
</evidence>
<keyword evidence="12" id="KW-1185">Reference proteome</keyword>
<evidence type="ECO:0000256" key="7">
    <source>
        <dbReference type="ARBA" id="ARBA00022840"/>
    </source>
</evidence>
<evidence type="ECO:0000256" key="5">
    <source>
        <dbReference type="ARBA" id="ARBA00022737"/>
    </source>
</evidence>
<dbReference type="InterPro" id="IPR050107">
    <property type="entry name" value="ABC_carbohydrate_import_ATPase"/>
</dbReference>
<evidence type="ECO:0000259" key="10">
    <source>
        <dbReference type="PROSITE" id="PS50893"/>
    </source>
</evidence>
<keyword evidence="9" id="KW-0472">Membrane</keyword>
<dbReference type="InterPro" id="IPR003439">
    <property type="entry name" value="ABC_transporter-like_ATP-bd"/>
</dbReference>
<protein>
    <submittedName>
        <fullName evidence="11">Sugar ABC transporter ATP-binding protein</fullName>
    </submittedName>
</protein>
<evidence type="ECO:0000256" key="2">
    <source>
        <dbReference type="ARBA" id="ARBA00022448"/>
    </source>
</evidence>
<accession>A0A926DC42</accession>
<keyword evidence="3" id="KW-1003">Cell membrane</keyword>
<dbReference type="CDD" id="cd03216">
    <property type="entry name" value="ABC_Carb_Monos_I"/>
    <property type="match status" value="1"/>
</dbReference>
<dbReference type="InterPro" id="IPR017871">
    <property type="entry name" value="ABC_transporter-like_CS"/>
</dbReference>
<dbReference type="PROSITE" id="PS00211">
    <property type="entry name" value="ABC_TRANSPORTER_1"/>
    <property type="match status" value="1"/>
</dbReference>
<organism evidence="11 12">
    <name type="scientific">Feifania hominis</name>
    <dbReference type="NCBI Taxonomy" id="2763660"/>
    <lineage>
        <taxon>Bacteria</taxon>
        <taxon>Bacillati</taxon>
        <taxon>Bacillota</taxon>
        <taxon>Clostridia</taxon>
        <taxon>Eubacteriales</taxon>
        <taxon>Feifaniaceae</taxon>
        <taxon>Feifania</taxon>
    </lineage>
</organism>
<evidence type="ECO:0000256" key="6">
    <source>
        <dbReference type="ARBA" id="ARBA00022741"/>
    </source>
</evidence>